<organism evidence="1 2">
    <name type="scientific">Marinobacterium nitratireducens</name>
    <dbReference type="NCBI Taxonomy" id="518897"/>
    <lineage>
        <taxon>Bacteria</taxon>
        <taxon>Pseudomonadati</taxon>
        <taxon>Pseudomonadota</taxon>
        <taxon>Gammaproteobacteria</taxon>
        <taxon>Oceanospirillales</taxon>
        <taxon>Oceanospirillaceae</taxon>
        <taxon>Marinobacterium</taxon>
    </lineage>
</organism>
<evidence type="ECO:0000313" key="1">
    <source>
        <dbReference type="EMBL" id="GGO80073.1"/>
    </source>
</evidence>
<accession>A0A917ZBB2</accession>
<proteinExistence type="predicted"/>
<dbReference type="EMBL" id="BMLT01000003">
    <property type="protein sequence ID" value="GGO80073.1"/>
    <property type="molecule type" value="Genomic_DNA"/>
</dbReference>
<evidence type="ECO:0000313" key="2">
    <source>
        <dbReference type="Proteomes" id="UP000599578"/>
    </source>
</evidence>
<sequence>MDLALLEAAKPAFYQVVTIQGEQCLSHWNGEHWEMDATCDAVNEMLCIGMLDVYAIQGWIDQRRSGY</sequence>
<comment type="caution">
    <text evidence="1">The sequence shown here is derived from an EMBL/GenBank/DDBJ whole genome shotgun (WGS) entry which is preliminary data.</text>
</comment>
<protein>
    <submittedName>
        <fullName evidence="1">Uncharacterized protein</fullName>
    </submittedName>
</protein>
<gene>
    <name evidence="1" type="ORF">GCM10011348_15950</name>
</gene>
<name>A0A917ZBB2_9GAMM</name>
<dbReference type="Proteomes" id="UP000599578">
    <property type="component" value="Unassembled WGS sequence"/>
</dbReference>
<dbReference type="RefSeq" id="WP_188860047.1">
    <property type="nucleotide sequence ID" value="NZ_BMLT01000003.1"/>
</dbReference>
<reference evidence="1 2" key="1">
    <citation type="journal article" date="2014" name="Int. J. Syst. Evol. Microbiol.">
        <title>Complete genome sequence of Corynebacterium casei LMG S-19264T (=DSM 44701T), isolated from a smear-ripened cheese.</title>
        <authorList>
            <consortium name="US DOE Joint Genome Institute (JGI-PGF)"/>
            <person name="Walter F."/>
            <person name="Albersmeier A."/>
            <person name="Kalinowski J."/>
            <person name="Ruckert C."/>
        </authorList>
    </citation>
    <scope>NUCLEOTIDE SEQUENCE [LARGE SCALE GENOMIC DNA]</scope>
    <source>
        <strain evidence="1 2">CGMCC 1.7286</strain>
    </source>
</reference>
<dbReference type="AlphaFoldDB" id="A0A917ZBB2"/>
<keyword evidence="2" id="KW-1185">Reference proteome</keyword>